<comment type="caution">
    <text evidence="2">The sequence shown here is derived from an EMBL/GenBank/DDBJ whole genome shotgun (WGS) entry which is preliminary data.</text>
</comment>
<evidence type="ECO:0000313" key="3">
    <source>
        <dbReference type="Proteomes" id="UP000034952"/>
    </source>
</evidence>
<keyword evidence="1" id="KW-1133">Transmembrane helix</keyword>
<name>A0A0G0BAF8_9BACT</name>
<evidence type="ECO:0000313" key="2">
    <source>
        <dbReference type="EMBL" id="KKP66413.1"/>
    </source>
</evidence>
<keyword evidence="1" id="KW-0812">Transmembrane</keyword>
<feature type="transmembrane region" description="Helical" evidence="1">
    <location>
        <begin position="57"/>
        <end position="75"/>
    </location>
</feature>
<gene>
    <name evidence="2" type="ORF">UR64_C0008G0051</name>
</gene>
<feature type="transmembrane region" description="Helical" evidence="1">
    <location>
        <begin position="139"/>
        <end position="160"/>
    </location>
</feature>
<accession>A0A0G0BAF8</accession>
<feature type="transmembrane region" description="Helical" evidence="1">
    <location>
        <begin position="34"/>
        <end position="51"/>
    </location>
</feature>
<feature type="transmembrane region" description="Helical" evidence="1">
    <location>
        <begin position="6"/>
        <end position="22"/>
    </location>
</feature>
<dbReference type="AlphaFoldDB" id="A0A0G0BAF8"/>
<feature type="transmembrane region" description="Helical" evidence="1">
    <location>
        <begin position="110"/>
        <end position="127"/>
    </location>
</feature>
<feature type="transmembrane region" description="Helical" evidence="1">
    <location>
        <begin position="166"/>
        <end position="183"/>
    </location>
</feature>
<feature type="transmembrane region" description="Helical" evidence="1">
    <location>
        <begin position="87"/>
        <end position="104"/>
    </location>
</feature>
<dbReference type="EMBL" id="LBPY01000008">
    <property type="protein sequence ID" value="KKP66413.1"/>
    <property type="molecule type" value="Genomic_DNA"/>
</dbReference>
<dbReference type="Proteomes" id="UP000034952">
    <property type="component" value="Unassembled WGS sequence"/>
</dbReference>
<organism evidence="2 3">
    <name type="scientific">Candidatus Nomurabacteria bacterium GW2011_GWE1_35_16</name>
    <dbReference type="NCBI Taxonomy" id="1618761"/>
    <lineage>
        <taxon>Bacteria</taxon>
        <taxon>Candidatus Nomuraibacteriota</taxon>
    </lineage>
</organism>
<protein>
    <submittedName>
        <fullName evidence="2">Uncharacterized protein</fullName>
    </submittedName>
</protein>
<keyword evidence="1" id="KW-0472">Membrane</keyword>
<proteinExistence type="predicted"/>
<evidence type="ECO:0000256" key="1">
    <source>
        <dbReference type="SAM" id="Phobius"/>
    </source>
</evidence>
<reference evidence="2 3" key="1">
    <citation type="journal article" date="2015" name="Nature">
        <title>rRNA introns, odd ribosomes, and small enigmatic genomes across a large radiation of phyla.</title>
        <authorList>
            <person name="Brown C.T."/>
            <person name="Hug L.A."/>
            <person name="Thomas B.C."/>
            <person name="Sharon I."/>
            <person name="Castelle C.J."/>
            <person name="Singh A."/>
            <person name="Wilkins M.J."/>
            <person name="Williams K.H."/>
            <person name="Banfield J.F."/>
        </authorList>
    </citation>
    <scope>NUCLEOTIDE SEQUENCE [LARGE SCALE GENOMIC DNA]</scope>
</reference>
<sequence>MLEFFGYLSGILMMLSVIPYARSILRGETKPQRMTWLIWTILILIAFFSQLAKGATWSLLLTAGDAIAILITFILSIKFGVGGFRKIDIISLFGAGFSLLLWYLTSEPAVALFLIILIDLIGVNLTVVKTWKNPETENWVAWAICGVGGLFGILSVGSFNLILLSYPLYICLANSTIALIVISRKKYLHLVNKV</sequence>